<proteinExistence type="predicted"/>
<evidence type="ECO:0000256" key="2">
    <source>
        <dbReference type="SAM" id="MobiDB-lite"/>
    </source>
</evidence>
<keyword evidence="5" id="KW-1185">Reference proteome</keyword>
<sequence>VTGVVGRADVLACVFFLLSFLMYHGRGASSVSVWMSALLGGLSMLAKETGVTVMLVNLAYDLYRSWHFIKRSLMEVRWNEDTLHFCRRAAKVLMSLSLLLVFRLALLQVTIVLPVHSRDSIAGTSRDTINGTQLSYYCQYSHSIAATEASALTTRQPIAGNTLSTCSQPRGHCGVRCGGEAAVYPQPGHGAIASVRRPVALGHIHPPEVTTAVCRYCAAAGVLRPNCGSEQGLGITAGSHQFLLSRAGLKTLPHNAKLHYNFANFLRDTGQLDLATKHYREALRLWPTYASAHNNLGTLMSGPEEAESHFLAAIRYSPNHVNAHYNLGQVYRKANRSEEAARMLERCVRLDAAYIPAYLLLARLYQGQEGRGPAVGRLLRHVAHLQPNSPDHLAELAAWLHQQGRYWEALHYYQKALSLSSVHRLSLLGAARILRAKGQWPRVHQLMIRFHIMSRDDRLGSVYSSDLYLRSWEMERESSHRDQGLSERHLDGQQDEQVHQKYQHDFRNPRDGPPCTNTKGIQCDSENGSSVQKLLKQKSSRRKPRLWRKPVVNRSLALRPGTVPDTSCSVPAYTSRFLGTDRSTGTASFNQAYHHNYWTPQPIPLWHGDSAMALHVEAPSPVHIPGDKDVFCLGSISDPSAEEEFSPEMMTG</sequence>
<feature type="non-terminal residue" evidence="4">
    <location>
        <position position="1"/>
    </location>
</feature>
<dbReference type="InterPro" id="IPR052943">
    <property type="entry name" value="TMTC_O-mannosyl-trnsfr"/>
</dbReference>
<feature type="compositionally biased region" description="Basic and acidic residues" evidence="2">
    <location>
        <begin position="480"/>
        <end position="510"/>
    </location>
</feature>
<feature type="repeat" description="TPR" evidence="1">
    <location>
        <begin position="321"/>
        <end position="354"/>
    </location>
</feature>
<dbReference type="Pfam" id="PF13374">
    <property type="entry name" value="TPR_10"/>
    <property type="match status" value="1"/>
</dbReference>
<name>A0A6L2PWP8_COPFO</name>
<dbReference type="EMBL" id="BLKM01008761">
    <property type="protein sequence ID" value="GFG34905.1"/>
    <property type="molecule type" value="Genomic_DNA"/>
</dbReference>
<dbReference type="AlphaFoldDB" id="A0A6L2PWP8"/>
<feature type="compositionally biased region" description="Polar residues" evidence="2">
    <location>
        <begin position="515"/>
        <end position="528"/>
    </location>
</feature>
<feature type="repeat" description="TPR" evidence="1">
    <location>
        <begin position="256"/>
        <end position="289"/>
    </location>
</feature>
<evidence type="ECO:0000256" key="3">
    <source>
        <dbReference type="SAM" id="Phobius"/>
    </source>
</evidence>
<accession>A0A6L2PWP8</accession>
<keyword evidence="3" id="KW-0812">Transmembrane</keyword>
<dbReference type="Gene3D" id="1.25.40.10">
    <property type="entry name" value="Tetratricopeptide repeat domain"/>
    <property type="match status" value="2"/>
</dbReference>
<dbReference type="PANTHER" id="PTHR44809:SF1">
    <property type="entry name" value="PROTEIN O-MANNOSYL-TRANSFERASE TMTC1"/>
    <property type="match status" value="1"/>
</dbReference>
<keyword evidence="1" id="KW-0802">TPR repeat</keyword>
<gene>
    <name evidence="4" type="ORF">Cfor_07954</name>
</gene>
<dbReference type="Pfam" id="PF13432">
    <property type="entry name" value="TPR_16"/>
    <property type="match status" value="1"/>
</dbReference>
<dbReference type="InParanoid" id="A0A6L2PWP8"/>
<keyword evidence="3" id="KW-1133">Transmembrane helix</keyword>
<feature type="transmembrane region" description="Helical" evidence="3">
    <location>
        <begin position="37"/>
        <end position="60"/>
    </location>
</feature>
<feature type="region of interest" description="Disordered" evidence="2">
    <location>
        <begin position="480"/>
        <end position="546"/>
    </location>
</feature>
<comment type="caution">
    <text evidence="4">The sequence shown here is derived from an EMBL/GenBank/DDBJ whole genome shotgun (WGS) entry which is preliminary data.</text>
</comment>
<dbReference type="Proteomes" id="UP000502823">
    <property type="component" value="Unassembled WGS sequence"/>
</dbReference>
<feature type="transmembrane region" description="Helical" evidence="3">
    <location>
        <begin position="92"/>
        <end position="115"/>
    </location>
</feature>
<feature type="compositionally biased region" description="Basic residues" evidence="2">
    <location>
        <begin position="535"/>
        <end position="546"/>
    </location>
</feature>
<keyword evidence="3" id="KW-0472">Membrane</keyword>
<organism evidence="4 5">
    <name type="scientific">Coptotermes formosanus</name>
    <name type="common">Formosan subterranean termite</name>
    <dbReference type="NCBI Taxonomy" id="36987"/>
    <lineage>
        <taxon>Eukaryota</taxon>
        <taxon>Metazoa</taxon>
        <taxon>Ecdysozoa</taxon>
        <taxon>Arthropoda</taxon>
        <taxon>Hexapoda</taxon>
        <taxon>Insecta</taxon>
        <taxon>Pterygota</taxon>
        <taxon>Neoptera</taxon>
        <taxon>Polyneoptera</taxon>
        <taxon>Dictyoptera</taxon>
        <taxon>Blattodea</taxon>
        <taxon>Blattoidea</taxon>
        <taxon>Termitoidae</taxon>
        <taxon>Rhinotermitidae</taxon>
        <taxon>Coptotermes</taxon>
    </lineage>
</organism>
<dbReference type="PROSITE" id="PS50005">
    <property type="entry name" value="TPR"/>
    <property type="match status" value="2"/>
</dbReference>
<reference evidence="5" key="1">
    <citation type="submission" date="2020-01" db="EMBL/GenBank/DDBJ databases">
        <title>Draft genome sequence of the Termite Coptotermes fromosanus.</title>
        <authorList>
            <person name="Itakura S."/>
            <person name="Yosikawa Y."/>
            <person name="Umezawa K."/>
        </authorList>
    </citation>
    <scope>NUCLEOTIDE SEQUENCE [LARGE SCALE GENOMIC DNA]</scope>
</reference>
<dbReference type="InterPro" id="IPR011990">
    <property type="entry name" value="TPR-like_helical_dom_sf"/>
</dbReference>
<dbReference type="OrthoDB" id="1658288at2759"/>
<dbReference type="SUPFAM" id="SSF48452">
    <property type="entry name" value="TPR-like"/>
    <property type="match status" value="1"/>
</dbReference>
<dbReference type="SMART" id="SM00028">
    <property type="entry name" value="TPR"/>
    <property type="match status" value="4"/>
</dbReference>
<evidence type="ECO:0000256" key="1">
    <source>
        <dbReference type="PROSITE-ProRule" id="PRU00339"/>
    </source>
</evidence>
<evidence type="ECO:0000313" key="4">
    <source>
        <dbReference type="EMBL" id="GFG34905.1"/>
    </source>
</evidence>
<dbReference type="InterPro" id="IPR019734">
    <property type="entry name" value="TPR_rpt"/>
</dbReference>
<evidence type="ECO:0000313" key="5">
    <source>
        <dbReference type="Proteomes" id="UP000502823"/>
    </source>
</evidence>
<dbReference type="PANTHER" id="PTHR44809">
    <property type="match status" value="1"/>
</dbReference>
<dbReference type="Pfam" id="PF13414">
    <property type="entry name" value="TPR_11"/>
    <property type="match status" value="1"/>
</dbReference>
<protein>
    <submittedName>
        <fullName evidence="4">Uncharacterized protein</fullName>
    </submittedName>
</protein>